<dbReference type="InterPro" id="IPR041682">
    <property type="entry name" value="AAA_14"/>
</dbReference>
<evidence type="ECO:0000313" key="4">
    <source>
        <dbReference type="Proteomes" id="UP000625527"/>
    </source>
</evidence>
<keyword evidence="3" id="KW-0067">ATP-binding</keyword>
<keyword evidence="4" id="KW-1185">Reference proteome</keyword>
<reference evidence="3 4" key="1">
    <citation type="submission" date="2020-10" db="EMBL/GenBank/DDBJ databases">
        <title>Myceligenerans pegani sp. nov., an endophytic actinomycete isolated from Peganum harmala L. in Xinjiang, China.</title>
        <authorList>
            <person name="Xin L."/>
        </authorList>
    </citation>
    <scope>NUCLEOTIDE SEQUENCE [LARGE SCALE GENOMIC DNA]</scope>
    <source>
        <strain evidence="3 4">TRM65318</strain>
    </source>
</reference>
<evidence type="ECO:0000259" key="2">
    <source>
        <dbReference type="Pfam" id="PF13635"/>
    </source>
</evidence>
<keyword evidence="3" id="KW-0547">Nucleotide-binding</keyword>
<dbReference type="Proteomes" id="UP000625527">
    <property type="component" value="Unassembled WGS sequence"/>
</dbReference>
<dbReference type="PANTHER" id="PTHR43566:SF2">
    <property type="entry name" value="DUF4143 DOMAIN-CONTAINING PROTEIN"/>
    <property type="match status" value="1"/>
</dbReference>
<evidence type="ECO:0000313" key="3">
    <source>
        <dbReference type="EMBL" id="MBE1878587.1"/>
    </source>
</evidence>
<sequence>MTYLPRIVDQQLDDLLEGLPAIALVGPKAVGKTETASRRAKTILDLGDEFELRLAQTDPQRLTRVERPVLVDEWQVHPPIWDTVRRAVDRGAGPGDFLLTGSASPSQKPMHSGAGRIVQLRMRPMSLAERGIAKATVSLAALLSGTRPDISGDSTVGLESYVDEIVASGFPGIRQLAPRFRADALDGYLNAVVDRDFQELGHTVRRPGSLRAWLRAFAAATSTTASYNSILEAATPGDADKPARTTTTTYRELLQRMWLAEEIPAWTGLGSIMTALGVAPKHQLCDPALAARLLNVSGDALLTKANPSAIPLPRNGSLVGALFESLTTQSIQVYADANRARVSHLRTNRGDHEVDLIVERGDGKVVAVEVKLTALPDGNDVKHLRWLQDKLGDDLLDAVVVTSGPAAYRREDGIAVVPLALLGV</sequence>
<evidence type="ECO:0000259" key="1">
    <source>
        <dbReference type="Pfam" id="PF13173"/>
    </source>
</evidence>
<dbReference type="Pfam" id="PF13635">
    <property type="entry name" value="DUF4143"/>
    <property type="match status" value="1"/>
</dbReference>
<name>A0ABR9N6D0_9MICO</name>
<dbReference type="InterPro" id="IPR025420">
    <property type="entry name" value="DUF4143"/>
</dbReference>
<organism evidence="3 4">
    <name type="scientific">Myceligenerans pegani</name>
    <dbReference type="NCBI Taxonomy" id="2776917"/>
    <lineage>
        <taxon>Bacteria</taxon>
        <taxon>Bacillati</taxon>
        <taxon>Actinomycetota</taxon>
        <taxon>Actinomycetes</taxon>
        <taxon>Micrococcales</taxon>
        <taxon>Promicromonosporaceae</taxon>
        <taxon>Myceligenerans</taxon>
    </lineage>
</organism>
<feature type="domain" description="DUF4143" evidence="2">
    <location>
        <begin position="195"/>
        <end position="372"/>
    </location>
</feature>
<dbReference type="RefSeq" id="WP_192865145.1">
    <property type="nucleotide sequence ID" value="NZ_JADAQT010000110.1"/>
</dbReference>
<proteinExistence type="predicted"/>
<dbReference type="EMBL" id="JADAQT010000110">
    <property type="protein sequence ID" value="MBE1878587.1"/>
    <property type="molecule type" value="Genomic_DNA"/>
</dbReference>
<accession>A0ABR9N6D0</accession>
<feature type="domain" description="AAA" evidence="1">
    <location>
        <begin position="21"/>
        <end position="129"/>
    </location>
</feature>
<protein>
    <submittedName>
        <fullName evidence="3">ATP-binding protein</fullName>
    </submittedName>
</protein>
<comment type="caution">
    <text evidence="3">The sequence shown here is derived from an EMBL/GenBank/DDBJ whole genome shotgun (WGS) entry which is preliminary data.</text>
</comment>
<dbReference type="Pfam" id="PF13173">
    <property type="entry name" value="AAA_14"/>
    <property type="match status" value="1"/>
</dbReference>
<dbReference type="GO" id="GO:0005524">
    <property type="term" value="F:ATP binding"/>
    <property type="evidence" value="ECO:0007669"/>
    <property type="project" value="UniProtKB-KW"/>
</dbReference>
<gene>
    <name evidence="3" type="ORF">IHE71_23110</name>
</gene>
<dbReference type="PANTHER" id="PTHR43566">
    <property type="entry name" value="CONSERVED PROTEIN"/>
    <property type="match status" value="1"/>
</dbReference>